<dbReference type="PANTHER" id="PTHR43818:SF10">
    <property type="entry name" value="NADH-DEPENDENT DEHYDROGENASE-RELATED"/>
    <property type="match status" value="1"/>
</dbReference>
<evidence type="ECO:0000313" key="4">
    <source>
        <dbReference type="Proteomes" id="UP000184041"/>
    </source>
</evidence>
<dbReference type="STRING" id="1194090.SAMN05443144_106109"/>
<dbReference type="OrthoDB" id="726883at2"/>
<proteinExistence type="predicted"/>
<dbReference type="PANTHER" id="PTHR43818">
    <property type="entry name" value="BCDNA.GH03377"/>
    <property type="match status" value="1"/>
</dbReference>
<feature type="domain" description="Gfo/Idh/MocA-like oxidoreductase bacterial type C-terminal" evidence="2">
    <location>
        <begin position="220"/>
        <end position="306"/>
    </location>
</feature>
<dbReference type="Pfam" id="PF19051">
    <property type="entry name" value="GFO_IDH_MocA_C2"/>
    <property type="match status" value="1"/>
</dbReference>
<name>A0A1M4ZR23_9BACT</name>
<dbReference type="RefSeq" id="WP_073061539.1">
    <property type="nucleotide sequence ID" value="NZ_FQUS01000006.1"/>
</dbReference>
<dbReference type="Gene3D" id="3.40.50.720">
    <property type="entry name" value="NAD(P)-binding Rossmann-like Domain"/>
    <property type="match status" value="1"/>
</dbReference>
<dbReference type="Proteomes" id="UP000184041">
    <property type="component" value="Unassembled WGS sequence"/>
</dbReference>
<dbReference type="SUPFAM" id="SSF55347">
    <property type="entry name" value="Glyceraldehyde-3-phosphate dehydrogenase-like, C-terminal domain"/>
    <property type="match status" value="1"/>
</dbReference>
<sequence>MSKDKKKSTGETEANGISRKNFLSTSATAAAGFFVVPRHVLGGPGYKAPSDRLNIACIGVGGMGASNTNSLAELGENIYALCDVDQDYAADTLYSYPKAKRYVDFREMLEKEDEIDAVMVATPDNTHAAIAIYAMERGKHAFVQKPLTRTIYEARRMADVAEETGVATQMGNQGHAFESTYKIIEYIRQGAIGEVSEVDCWTNRPMGYWPQGADVQESDKMPVVPYTMHWDLWVGPSPYRPYDPGIAPFAWRGRWDFGAGALGDMGAHIMDQPYWALDLGMPEQVHASSTPFNNEAFPLGSSVHYTFPSTGDRGPVKLNWYDGGLLPPRPEELEDGKPLGASGGGMIFHGSEGKLMADVYGQNARFIPESDINDIGEPEKTMERSPGIHEEWVNAAKGNGTTSSNFEYAAALTETMLVGNMAIRFKDANTKLQWDADNMRVRNLPEANEWLDERNDFRIGWREIIG</sequence>
<evidence type="ECO:0000259" key="2">
    <source>
        <dbReference type="Pfam" id="PF19051"/>
    </source>
</evidence>
<dbReference type="InterPro" id="IPR043906">
    <property type="entry name" value="Gfo/Idh/MocA_OxRdtase_bact_C"/>
</dbReference>
<keyword evidence="4" id="KW-1185">Reference proteome</keyword>
<feature type="domain" description="Gfo/Idh/MocA-like oxidoreductase N-terminal" evidence="1">
    <location>
        <begin position="53"/>
        <end position="171"/>
    </location>
</feature>
<organism evidence="3 4">
    <name type="scientific">Fodinibius roseus</name>
    <dbReference type="NCBI Taxonomy" id="1194090"/>
    <lineage>
        <taxon>Bacteria</taxon>
        <taxon>Pseudomonadati</taxon>
        <taxon>Balneolota</taxon>
        <taxon>Balneolia</taxon>
        <taxon>Balneolales</taxon>
        <taxon>Balneolaceae</taxon>
        <taxon>Fodinibius</taxon>
    </lineage>
</organism>
<evidence type="ECO:0000313" key="3">
    <source>
        <dbReference type="EMBL" id="SHF20513.1"/>
    </source>
</evidence>
<dbReference type="AlphaFoldDB" id="A0A1M4ZR23"/>
<gene>
    <name evidence="3" type="ORF">SAMN05443144_106109</name>
</gene>
<dbReference type="Gene3D" id="3.30.360.10">
    <property type="entry name" value="Dihydrodipicolinate Reductase, domain 2"/>
    <property type="match status" value="1"/>
</dbReference>
<dbReference type="InterPro" id="IPR000683">
    <property type="entry name" value="Gfo/Idh/MocA-like_OxRdtase_N"/>
</dbReference>
<protein>
    <submittedName>
        <fullName evidence="3">Predicted dehydrogenase</fullName>
    </submittedName>
</protein>
<dbReference type="SUPFAM" id="SSF51735">
    <property type="entry name" value="NAD(P)-binding Rossmann-fold domains"/>
    <property type="match status" value="1"/>
</dbReference>
<dbReference type="Pfam" id="PF01408">
    <property type="entry name" value="GFO_IDH_MocA"/>
    <property type="match status" value="1"/>
</dbReference>
<dbReference type="GO" id="GO:0000166">
    <property type="term" value="F:nucleotide binding"/>
    <property type="evidence" value="ECO:0007669"/>
    <property type="project" value="InterPro"/>
</dbReference>
<evidence type="ECO:0000259" key="1">
    <source>
        <dbReference type="Pfam" id="PF01408"/>
    </source>
</evidence>
<dbReference type="InterPro" id="IPR036291">
    <property type="entry name" value="NAD(P)-bd_dom_sf"/>
</dbReference>
<dbReference type="InterPro" id="IPR050463">
    <property type="entry name" value="Gfo/Idh/MocA_oxidrdct_glycsds"/>
</dbReference>
<dbReference type="EMBL" id="FQUS01000006">
    <property type="protein sequence ID" value="SHF20513.1"/>
    <property type="molecule type" value="Genomic_DNA"/>
</dbReference>
<reference evidence="3 4" key="1">
    <citation type="submission" date="2016-11" db="EMBL/GenBank/DDBJ databases">
        <authorList>
            <person name="Jaros S."/>
            <person name="Januszkiewicz K."/>
            <person name="Wedrychowicz H."/>
        </authorList>
    </citation>
    <scope>NUCLEOTIDE SEQUENCE [LARGE SCALE GENOMIC DNA]</scope>
    <source>
        <strain evidence="3 4">DSM 21986</strain>
    </source>
</reference>
<accession>A0A1M4ZR23</accession>